<gene>
    <name evidence="3" type="ORF">GCM10007971_00970</name>
</gene>
<keyword evidence="2" id="KW-0812">Transmembrane</keyword>
<accession>A0A917XQY9</accession>
<dbReference type="EMBL" id="BMOS01000001">
    <property type="protein sequence ID" value="GGN48879.1"/>
    <property type="molecule type" value="Genomic_DNA"/>
</dbReference>
<reference evidence="3" key="1">
    <citation type="journal article" date="2014" name="Int. J. Syst. Evol. Microbiol.">
        <title>Complete genome sequence of Corynebacterium casei LMG S-19264T (=DSM 44701T), isolated from a smear-ripened cheese.</title>
        <authorList>
            <consortium name="US DOE Joint Genome Institute (JGI-PGF)"/>
            <person name="Walter F."/>
            <person name="Albersmeier A."/>
            <person name="Kalinowski J."/>
            <person name="Ruckert C."/>
        </authorList>
    </citation>
    <scope>NUCLEOTIDE SEQUENCE</scope>
    <source>
        <strain evidence="3">JCM 17251</strain>
    </source>
</reference>
<dbReference type="AlphaFoldDB" id="A0A917XQY9"/>
<organism evidence="3 4">
    <name type="scientific">Oceanobacillus indicireducens</name>
    <dbReference type="NCBI Taxonomy" id="1004261"/>
    <lineage>
        <taxon>Bacteria</taxon>
        <taxon>Bacillati</taxon>
        <taxon>Bacillota</taxon>
        <taxon>Bacilli</taxon>
        <taxon>Bacillales</taxon>
        <taxon>Bacillaceae</taxon>
        <taxon>Oceanobacillus</taxon>
    </lineage>
</organism>
<comment type="caution">
    <text evidence="3">The sequence shown here is derived from an EMBL/GenBank/DDBJ whole genome shotgun (WGS) entry which is preliminary data.</text>
</comment>
<evidence type="ECO:0000256" key="2">
    <source>
        <dbReference type="SAM" id="Phobius"/>
    </source>
</evidence>
<sequence length="209" mass="23932">MLPEVNLLPKSERAESRLYSLFFIGLILIVLASGLLIYFYFKTSSDLEDAEARVAALNKEKTILETRLSSLDTENETTTLTDALAYAESYQLPTSKLVDEFITLLPDHAYLSRFEFDYHSIMIETQFETIPAASIYVADLTESDLLEEVIIEEVLSLPLYEEEDDEEEINAVEERYEFIPRYAARYSMQVDHQSLVRKGENDETAISGE</sequence>
<reference evidence="3" key="2">
    <citation type="submission" date="2020-09" db="EMBL/GenBank/DDBJ databases">
        <authorList>
            <person name="Sun Q."/>
            <person name="Ohkuma M."/>
        </authorList>
    </citation>
    <scope>NUCLEOTIDE SEQUENCE</scope>
    <source>
        <strain evidence="3">JCM 17251</strain>
    </source>
</reference>
<protein>
    <recommendedName>
        <fullName evidence="5">Fimbrial assembly protein</fullName>
    </recommendedName>
</protein>
<keyword evidence="2" id="KW-1133">Transmembrane helix</keyword>
<evidence type="ECO:0000313" key="3">
    <source>
        <dbReference type="EMBL" id="GGN48879.1"/>
    </source>
</evidence>
<keyword evidence="1" id="KW-0175">Coiled coil</keyword>
<name>A0A917XQY9_9BACI</name>
<dbReference type="RefSeq" id="WP_188855584.1">
    <property type="nucleotide sequence ID" value="NZ_BMOS01000001.1"/>
</dbReference>
<feature type="transmembrane region" description="Helical" evidence="2">
    <location>
        <begin position="21"/>
        <end position="41"/>
    </location>
</feature>
<keyword evidence="4" id="KW-1185">Reference proteome</keyword>
<evidence type="ECO:0008006" key="5">
    <source>
        <dbReference type="Google" id="ProtNLM"/>
    </source>
</evidence>
<feature type="coiled-coil region" evidence="1">
    <location>
        <begin position="40"/>
        <end position="74"/>
    </location>
</feature>
<evidence type="ECO:0000313" key="4">
    <source>
        <dbReference type="Proteomes" id="UP000624041"/>
    </source>
</evidence>
<dbReference type="Proteomes" id="UP000624041">
    <property type="component" value="Unassembled WGS sequence"/>
</dbReference>
<proteinExistence type="predicted"/>
<evidence type="ECO:0000256" key="1">
    <source>
        <dbReference type="SAM" id="Coils"/>
    </source>
</evidence>
<keyword evidence="2" id="KW-0472">Membrane</keyword>